<dbReference type="GO" id="GO:0032259">
    <property type="term" value="P:methylation"/>
    <property type="evidence" value="ECO:0007669"/>
    <property type="project" value="UniProtKB-KW"/>
</dbReference>
<dbReference type="Gene3D" id="3.40.50.150">
    <property type="entry name" value="Vaccinia Virus protein VP39"/>
    <property type="match status" value="1"/>
</dbReference>
<comment type="caution">
    <text evidence="1">The sequence shown here is derived from an EMBL/GenBank/DDBJ whole genome shotgun (WGS) entry which is preliminary data.</text>
</comment>
<dbReference type="GO" id="GO:0008168">
    <property type="term" value="F:methyltransferase activity"/>
    <property type="evidence" value="ECO:0007669"/>
    <property type="project" value="UniProtKB-KW"/>
</dbReference>
<sequence length="246" mass="28494">MQKDYEKQYHDVETDHWWFKSRRDYLLDLIKNAPKDSKILDIGCSSGVFLKDAEKLGFAINNLYGIDISEQAIKNSKANGIKNSYVMDGQDITLTQKFDIIIASDCLEHLEHDSKALANWKTLLNKGGTMYVFVPAFMSLWSYHDDINMHYRRYTKAELKARFKEQNLKVVKSGYWNFFLFTPVFLFRKVSGKLKKDKSAVSDIAMGKSFVNTAMLNLLLLENKMLRLFSFPFGISTFCIAKKTEE</sequence>
<dbReference type="Proteomes" id="UP000030152">
    <property type="component" value="Unassembled WGS sequence"/>
</dbReference>
<dbReference type="EMBL" id="JRLX01000016">
    <property type="protein sequence ID" value="KGO85845.1"/>
    <property type="molecule type" value="Genomic_DNA"/>
</dbReference>
<keyword evidence="1" id="KW-0489">Methyltransferase</keyword>
<dbReference type="AlphaFoldDB" id="A0A0A2MC23"/>
<protein>
    <submittedName>
        <fullName evidence="1">Methyltransferase type 11</fullName>
    </submittedName>
</protein>
<keyword evidence="2" id="KW-1185">Reference proteome</keyword>
<dbReference type="RefSeq" id="WP_020214968.1">
    <property type="nucleotide sequence ID" value="NZ_JRLX01000016.1"/>
</dbReference>
<dbReference type="PANTHER" id="PTHR43861:SF6">
    <property type="entry name" value="METHYLTRANSFERASE TYPE 11"/>
    <property type="match status" value="1"/>
</dbReference>
<evidence type="ECO:0000313" key="1">
    <source>
        <dbReference type="EMBL" id="KGO85845.1"/>
    </source>
</evidence>
<proteinExistence type="predicted"/>
<dbReference type="OrthoDB" id="1524727at2"/>
<gene>
    <name evidence="1" type="ORF">Q765_14570</name>
</gene>
<organism evidence="1 2">
    <name type="scientific">Flavobacterium rivuli WB 3.3-2 = DSM 21788</name>
    <dbReference type="NCBI Taxonomy" id="1121895"/>
    <lineage>
        <taxon>Bacteria</taxon>
        <taxon>Pseudomonadati</taxon>
        <taxon>Bacteroidota</taxon>
        <taxon>Flavobacteriia</taxon>
        <taxon>Flavobacteriales</taxon>
        <taxon>Flavobacteriaceae</taxon>
        <taxon>Flavobacterium</taxon>
    </lineage>
</organism>
<dbReference type="CDD" id="cd02440">
    <property type="entry name" value="AdoMet_MTases"/>
    <property type="match status" value="1"/>
</dbReference>
<dbReference type="STRING" id="1121895.GCA_000378485_03792"/>
<accession>A0A0A2MC23</accession>
<keyword evidence="1" id="KW-0808">Transferase</keyword>
<dbReference type="Pfam" id="PF13489">
    <property type="entry name" value="Methyltransf_23"/>
    <property type="match status" value="1"/>
</dbReference>
<dbReference type="eggNOG" id="COG2227">
    <property type="taxonomic scope" value="Bacteria"/>
</dbReference>
<dbReference type="PANTHER" id="PTHR43861">
    <property type="entry name" value="TRANS-ACONITATE 2-METHYLTRANSFERASE-RELATED"/>
    <property type="match status" value="1"/>
</dbReference>
<name>A0A0A2MC23_9FLAO</name>
<dbReference type="SUPFAM" id="SSF53335">
    <property type="entry name" value="S-adenosyl-L-methionine-dependent methyltransferases"/>
    <property type="match status" value="1"/>
</dbReference>
<evidence type="ECO:0000313" key="2">
    <source>
        <dbReference type="Proteomes" id="UP000030152"/>
    </source>
</evidence>
<dbReference type="InterPro" id="IPR029063">
    <property type="entry name" value="SAM-dependent_MTases_sf"/>
</dbReference>
<reference evidence="1 2" key="1">
    <citation type="submission" date="2013-09" db="EMBL/GenBank/DDBJ databases">
        <authorList>
            <person name="Zeng Z."/>
            <person name="Chen C."/>
        </authorList>
    </citation>
    <scope>NUCLEOTIDE SEQUENCE [LARGE SCALE GENOMIC DNA]</scope>
    <source>
        <strain evidence="1 2">WB 3.3-2</strain>
    </source>
</reference>